<reference evidence="1 2" key="1">
    <citation type="journal article" date="2020" name="bioRxiv">
        <title>Sequence and annotation of 42 cannabis genomes reveals extensive copy number variation in cannabinoid synthesis and pathogen resistance genes.</title>
        <authorList>
            <person name="Mckernan K.J."/>
            <person name="Helbert Y."/>
            <person name="Kane L.T."/>
            <person name="Ebling H."/>
            <person name="Zhang L."/>
            <person name="Liu B."/>
            <person name="Eaton Z."/>
            <person name="Mclaughlin S."/>
            <person name="Kingan S."/>
            <person name="Baybayan P."/>
            <person name="Concepcion G."/>
            <person name="Jordan M."/>
            <person name="Riva A."/>
            <person name="Barbazuk W."/>
            <person name="Harkins T."/>
        </authorList>
    </citation>
    <scope>NUCLEOTIDE SEQUENCE [LARGE SCALE GENOMIC DNA]</scope>
    <source>
        <strain evidence="2">cv. Jamaican Lion 4</strain>
        <tissue evidence="1">Leaf</tissue>
    </source>
</reference>
<accession>A0A7J6GH40</accession>
<keyword evidence="2" id="KW-1185">Reference proteome</keyword>
<proteinExistence type="predicted"/>
<comment type="caution">
    <text evidence="1">The sequence shown here is derived from an EMBL/GenBank/DDBJ whole genome shotgun (WGS) entry which is preliminary data.</text>
</comment>
<organism evidence="1 2">
    <name type="scientific">Cannabis sativa</name>
    <name type="common">Hemp</name>
    <name type="synonym">Marijuana</name>
    <dbReference type="NCBI Taxonomy" id="3483"/>
    <lineage>
        <taxon>Eukaryota</taxon>
        <taxon>Viridiplantae</taxon>
        <taxon>Streptophyta</taxon>
        <taxon>Embryophyta</taxon>
        <taxon>Tracheophyta</taxon>
        <taxon>Spermatophyta</taxon>
        <taxon>Magnoliopsida</taxon>
        <taxon>eudicotyledons</taxon>
        <taxon>Gunneridae</taxon>
        <taxon>Pentapetalae</taxon>
        <taxon>rosids</taxon>
        <taxon>fabids</taxon>
        <taxon>Rosales</taxon>
        <taxon>Cannabaceae</taxon>
        <taxon>Cannabis</taxon>
    </lineage>
</organism>
<name>A0A7J6GH40_CANSA</name>
<protein>
    <submittedName>
        <fullName evidence="1">Uncharacterized protein</fullName>
    </submittedName>
</protein>
<dbReference type="AlphaFoldDB" id="A0A7J6GH40"/>
<sequence>MDSSIKFLSHFKAVVPLGFDSKDTIHCLCLLNQVNSVRPDHFVFDEGRSTCTHMNQKYQYTNTIEMAGTKKYKCKVIRRENANQAADVPFFTLL</sequence>
<evidence type="ECO:0000313" key="1">
    <source>
        <dbReference type="EMBL" id="KAF4381399.1"/>
    </source>
</evidence>
<evidence type="ECO:0000313" key="2">
    <source>
        <dbReference type="Proteomes" id="UP000583929"/>
    </source>
</evidence>
<dbReference type="Proteomes" id="UP000583929">
    <property type="component" value="Unassembled WGS sequence"/>
</dbReference>
<gene>
    <name evidence="1" type="ORF">G4B88_029754</name>
</gene>
<dbReference type="EMBL" id="JAATIQ010000109">
    <property type="protein sequence ID" value="KAF4381399.1"/>
    <property type="molecule type" value="Genomic_DNA"/>
</dbReference>